<keyword evidence="9" id="KW-0812">Transmembrane</keyword>
<keyword evidence="7" id="KW-0325">Glycoprotein</keyword>
<name>A0A818TNV1_9BILA</name>
<dbReference type="PANTHER" id="PTHR31776:SF0">
    <property type="entry name" value="ALPHA-L-ARABINOFURANOSIDASE 1"/>
    <property type="match status" value="1"/>
</dbReference>
<evidence type="ECO:0000256" key="8">
    <source>
        <dbReference type="PROSITE-ProRule" id="PRU00504"/>
    </source>
</evidence>
<dbReference type="Pfam" id="PF06964">
    <property type="entry name" value="Alpha-L-AF_C"/>
    <property type="match status" value="1"/>
</dbReference>
<keyword evidence="5" id="KW-0677">Repeat</keyword>
<evidence type="ECO:0000313" key="11">
    <source>
        <dbReference type="EMBL" id="CAF3684784.1"/>
    </source>
</evidence>
<dbReference type="EC" id="3.2.1.55" evidence="3"/>
<dbReference type="SUPFAM" id="SSF51445">
    <property type="entry name" value="(Trans)glycosidases"/>
    <property type="match status" value="1"/>
</dbReference>
<feature type="repeat" description="NHL" evidence="8">
    <location>
        <begin position="333"/>
        <end position="372"/>
    </location>
</feature>
<dbReference type="InterPro" id="IPR011042">
    <property type="entry name" value="6-blade_b-propeller_TolB-like"/>
</dbReference>
<dbReference type="AlphaFoldDB" id="A0A818TNV1"/>
<reference evidence="11" key="1">
    <citation type="submission" date="2021-02" db="EMBL/GenBank/DDBJ databases">
        <authorList>
            <person name="Nowell W R."/>
        </authorList>
    </citation>
    <scope>NUCLEOTIDE SEQUENCE</scope>
</reference>
<sequence length="1101" mass="120217">MASYEEIYMDLNTVRPIQSMKRTGKLPPSNWTLFSKIFLGTVAALMLGGATAGIVLATYIAVQDAQTTTTSTITTTSATTTTTTTATTTTATTTTSVTTTTTQTTITFSAVGIYALNIPTCATWNDTGVTVSGNQNGSIGYDLSSLNVPVSIFIDNNDILYVCDRDNSRILKLYPNSTSAVIVAGNGTAGNESNQLRGPKGVAIDQYGAIIVADSDNYRIQKFLPNSTIGITLASNTSYNALGQMRDLHIDVNNNIYITDSDNNVVGKYIPYSSVGIVLAGGNPAGSRLDQLFSPFGNFMDANNSLYVADSGNHRVLKYLPGSLNGTIVAGNGSAGTSLYQLNVPRSIIVDNNGYIYVADAGNNRVVKWTTNYTAGGVCIMGCTGTGGIAANQMRAPRDLKFDRHGNIFVTDQSNQRIQKYLIQLPTSSCPSICLRSVWLAKTSVTCDTSNDKQINTVYFEIEDATTGQIIPSTMHGVIFETNINRGDDGGLYAELIYNRAFQEKDRSLDGWSTYGEGSMSLSTDQPLSNALPIHLKFSFSSKSTVNSGLMNIGFYGINIQVQTYNASFFYKPLVGAFVPNNKLTIGLRDSTGRITYGMSIIDVSNALVNNWTKFSSSIIVHDAASTSNNIFFIEFPQGSSGEFEFNLISCFPPTYKNRKNGARIDIANVFAELKPGFIRLPGGNDLESRSISERFIWNNTIGSLEYRPGRKGTWTGYNTEGFGLIELLTFAEDIGAIPILAVYAGYSLNEKSVPKDELQPYIDEVIDEIEFLTAPAHKNRMGALRASLGRQEPFNIKYIEIGNEDWLGLGLITYSYRWPAYYNALSKHFPNITFIATTTRFIRSPPATDDHHYRGPLYFIENFRHYEKLPRSGPKILIGEFSVDNNDDLDFKNSSQFGRLQYPSIKSAVAESVYRIGFERNSDIVIGGCYAPVLQNINNTQWTPNFILFNASSIVKSTSYLAQQMFGQHLGNIILNSTAYKNNNKKQYNIPKGQEGDGKLDKLYFIATKDTKNNTFIIKFANVDSKDTLVHTQIKKSSISSSNGIAYTLSAGSGIDPSTVQNTLSNPNAASIVTSSVSVTNGTCSITVPSWSVVVITIPL</sequence>
<dbReference type="Gene3D" id="2.120.10.30">
    <property type="entry name" value="TolB, C-terminal domain"/>
    <property type="match status" value="2"/>
</dbReference>
<evidence type="ECO:0000313" key="12">
    <source>
        <dbReference type="Proteomes" id="UP000663823"/>
    </source>
</evidence>
<evidence type="ECO:0000256" key="6">
    <source>
        <dbReference type="ARBA" id="ARBA00022801"/>
    </source>
</evidence>
<dbReference type="EMBL" id="CAJOAX010001092">
    <property type="protein sequence ID" value="CAF3684784.1"/>
    <property type="molecule type" value="Genomic_DNA"/>
</dbReference>
<proteinExistence type="inferred from homology"/>
<dbReference type="PROSITE" id="PS51125">
    <property type="entry name" value="NHL"/>
    <property type="match status" value="2"/>
</dbReference>
<evidence type="ECO:0000256" key="5">
    <source>
        <dbReference type="ARBA" id="ARBA00022737"/>
    </source>
</evidence>
<dbReference type="Proteomes" id="UP000663823">
    <property type="component" value="Unassembled WGS sequence"/>
</dbReference>
<feature type="transmembrane region" description="Helical" evidence="9">
    <location>
        <begin position="37"/>
        <end position="62"/>
    </location>
</feature>
<protein>
    <recommendedName>
        <fullName evidence="3">non-reducing end alpha-L-arabinofuranosidase</fullName>
        <ecNumber evidence="3">3.2.1.55</ecNumber>
    </recommendedName>
</protein>
<dbReference type="Pfam" id="PF22848">
    <property type="entry name" value="ASD1_dom"/>
    <property type="match status" value="1"/>
</dbReference>
<evidence type="ECO:0000259" key="10">
    <source>
        <dbReference type="SMART" id="SM00813"/>
    </source>
</evidence>
<dbReference type="PANTHER" id="PTHR31776">
    <property type="entry name" value="ALPHA-L-ARABINOFURANOSIDASE 1"/>
    <property type="match status" value="1"/>
</dbReference>
<comment type="caution">
    <text evidence="11">The sequence shown here is derived from an EMBL/GenBank/DDBJ whole genome shotgun (WGS) entry which is preliminary data.</text>
</comment>
<dbReference type="InterPro" id="IPR017853">
    <property type="entry name" value="GH"/>
</dbReference>
<dbReference type="SMART" id="SM00813">
    <property type="entry name" value="Alpha-L-AF_C"/>
    <property type="match status" value="1"/>
</dbReference>
<feature type="repeat" description="NHL" evidence="8">
    <location>
        <begin position="195"/>
        <end position="226"/>
    </location>
</feature>
<comment type="similarity">
    <text evidence="2">Belongs to the glycosyl hydrolase 51 family.</text>
</comment>
<organism evidence="11 12">
    <name type="scientific">Rotaria sordida</name>
    <dbReference type="NCBI Taxonomy" id="392033"/>
    <lineage>
        <taxon>Eukaryota</taxon>
        <taxon>Metazoa</taxon>
        <taxon>Spiralia</taxon>
        <taxon>Gnathifera</taxon>
        <taxon>Rotifera</taxon>
        <taxon>Eurotatoria</taxon>
        <taxon>Bdelloidea</taxon>
        <taxon>Philodinida</taxon>
        <taxon>Philodinidae</taxon>
        <taxon>Rotaria</taxon>
    </lineage>
</organism>
<dbReference type="CDD" id="cd05819">
    <property type="entry name" value="NHL"/>
    <property type="match status" value="1"/>
</dbReference>
<dbReference type="InterPro" id="IPR055235">
    <property type="entry name" value="ASD1_cat"/>
</dbReference>
<dbReference type="GO" id="GO:0046373">
    <property type="term" value="P:L-arabinose metabolic process"/>
    <property type="evidence" value="ECO:0007669"/>
    <property type="project" value="InterPro"/>
</dbReference>
<dbReference type="Pfam" id="PF01436">
    <property type="entry name" value="NHL"/>
    <property type="match status" value="1"/>
</dbReference>
<comment type="catalytic activity">
    <reaction evidence="1">
        <text>Hydrolysis of terminal non-reducing alpha-L-arabinofuranoside residues in alpha-L-arabinosides.</text>
        <dbReference type="EC" id="3.2.1.55"/>
    </reaction>
</comment>
<evidence type="ECO:0000256" key="7">
    <source>
        <dbReference type="ARBA" id="ARBA00023180"/>
    </source>
</evidence>
<evidence type="ECO:0000256" key="9">
    <source>
        <dbReference type="SAM" id="Phobius"/>
    </source>
</evidence>
<accession>A0A818TNV1</accession>
<evidence type="ECO:0000256" key="4">
    <source>
        <dbReference type="ARBA" id="ARBA00022729"/>
    </source>
</evidence>
<evidence type="ECO:0000256" key="3">
    <source>
        <dbReference type="ARBA" id="ARBA00012670"/>
    </source>
</evidence>
<dbReference type="GO" id="GO:0046556">
    <property type="term" value="F:alpha-L-arabinofuranosidase activity"/>
    <property type="evidence" value="ECO:0007669"/>
    <property type="project" value="UniProtKB-EC"/>
</dbReference>
<dbReference type="InterPro" id="IPR051563">
    <property type="entry name" value="Glycosyl_Hydrolase_51"/>
</dbReference>
<evidence type="ECO:0000256" key="1">
    <source>
        <dbReference type="ARBA" id="ARBA00001462"/>
    </source>
</evidence>
<dbReference type="Gene3D" id="3.20.20.80">
    <property type="entry name" value="Glycosidases"/>
    <property type="match status" value="1"/>
</dbReference>
<feature type="domain" description="Alpha-L-arabinofuranosidase C-terminal" evidence="10">
    <location>
        <begin position="894"/>
        <end position="1093"/>
    </location>
</feature>
<dbReference type="InterPro" id="IPR001258">
    <property type="entry name" value="NHL_repeat"/>
</dbReference>
<dbReference type="SUPFAM" id="SSF63829">
    <property type="entry name" value="Calcium-dependent phosphotriesterase"/>
    <property type="match status" value="1"/>
</dbReference>
<dbReference type="InterPro" id="IPR010720">
    <property type="entry name" value="Alpha-L-AF_C"/>
</dbReference>
<keyword evidence="4" id="KW-0732">Signal</keyword>
<keyword evidence="9" id="KW-0472">Membrane</keyword>
<gene>
    <name evidence="11" type="ORF">OTI717_LOCUS11470</name>
</gene>
<keyword evidence="6" id="KW-0378">Hydrolase</keyword>
<keyword evidence="9" id="KW-1133">Transmembrane helix</keyword>
<evidence type="ECO:0000256" key="2">
    <source>
        <dbReference type="ARBA" id="ARBA00007186"/>
    </source>
</evidence>